<dbReference type="STRING" id="174720.A0A0N5B692"/>
<dbReference type="SMART" id="SM00195">
    <property type="entry name" value="DSPc"/>
    <property type="match status" value="1"/>
</dbReference>
<evidence type="ECO:0000313" key="6">
    <source>
        <dbReference type="Proteomes" id="UP000046392"/>
    </source>
</evidence>
<evidence type="ECO:0000313" key="7">
    <source>
        <dbReference type="WBParaSite" id="SPAL_0000158100.1"/>
    </source>
</evidence>
<keyword evidence="3" id="KW-0904">Protein phosphatase</keyword>
<keyword evidence="6" id="KW-1185">Reference proteome</keyword>
<keyword evidence="2" id="KW-0378">Hydrolase</keyword>
<accession>A0A0N5B692</accession>
<protein>
    <submittedName>
        <fullName evidence="7">Protein-tyrosine-phosphatase</fullName>
    </submittedName>
</protein>
<feature type="domain" description="Tyrosine specific protein phosphatases" evidence="5">
    <location>
        <begin position="65"/>
        <end position="124"/>
    </location>
</feature>
<dbReference type="InterPro" id="IPR000387">
    <property type="entry name" value="Tyr_Pase_dom"/>
</dbReference>
<dbReference type="AlphaFoldDB" id="A0A0N5B692"/>
<dbReference type="SUPFAM" id="SSF52799">
    <property type="entry name" value="(Phosphotyrosine protein) phosphatases II"/>
    <property type="match status" value="1"/>
</dbReference>
<dbReference type="CDD" id="cd14514">
    <property type="entry name" value="DUSP14-like"/>
    <property type="match status" value="1"/>
</dbReference>
<feature type="domain" description="Tyrosine-protein phosphatase" evidence="4">
    <location>
        <begin position="5"/>
        <end position="145"/>
    </location>
</feature>
<dbReference type="PANTHER" id="PTHR45961">
    <property type="entry name" value="IP21249P"/>
    <property type="match status" value="1"/>
</dbReference>
<dbReference type="PROSITE" id="PS50054">
    <property type="entry name" value="TYR_PHOSPHATASE_DUAL"/>
    <property type="match status" value="1"/>
</dbReference>
<comment type="similarity">
    <text evidence="1">Belongs to the protein-tyrosine phosphatase family. Non-receptor class dual specificity subfamily.</text>
</comment>
<dbReference type="PROSITE" id="PS50056">
    <property type="entry name" value="TYR_PHOSPHATASE_2"/>
    <property type="match status" value="1"/>
</dbReference>
<evidence type="ECO:0000256" key="2">
    <source>
        <dbReference type="ARBA" id="ARBA00022801"/>
    </source>
</evidence>
<organism evidence="6 7">
    <name type="scientific">Strongyloides papillosus</name>
    <name type="common">Intestinal threadworm</name>
    <dbReference type="NCBI Taxonomy" id="174720"/>
    <lineage>
        <taxon>Eukaryota</taxon>
        <taxon>Metazoa</taxon>
        <taxon>Ecdysozoa</taxon>
        <taxon>Nematoda</taxon>
        <taxon>Chromadorea</taxon>
        <taxon>Rhabditida</taxon>
        <taxon>Tylenchina</taxon>
        <taxon>Panagrolaimomorpha</taxon>
        <taxon>Strongyloidoidea</taxon>
        <taxon>Strongyloididae</taxon>
        <taxon>Strongyloides</taxon>
    </lineage>
</organism>
<sequence>MSLLSISEITPYMYISGYGCVYETKIRKLGITHIIDCTNIPNTKKFEGIKYLEVPISDKEVEKIEKYFDTVIEFVKEVKDSNGKVLIYCSAGVSRSPTLAMVSLIALENVSLQEAYHHINTIRPIISPNTGFWRQMIDFEMKFKNGESTVTMLKGMRKGVPSCYLQRQKTTQ</sequence>
<evidence type="ECO:0000259" key="4">
    <source>
        <dbReference type="PROSITE" id="PS50054"/>
    </source>
</evidence>
<dbReference type="InterPro" id="IPR029021">
    <property type="entry name" value="Prot-tyrosine_phosphatase-like"/>
</dbReference>
<evidence type="ECO:0000256" key="3">
    <source>
        <dbReference type="ARBA" id="ARBA00022912"/>
    </source>
</evidence>
<dbReference type="PANTHER" id="PTHR45961:SF3">
    <property type="entry name" value="DUAL SPECIFICITY PROTEIN PHOSPHATASE 14"/>
    <property type="match status" value="1"/>
</dbReference>
<reference evidence="7" key="1">
    <citation type="submission" date="2017-02" db="UniProtKB">
        <authorList>
            <consortium name="WormBaseParasite"/>
        </authorList>
    </citation>
    <scope>IDENTIFICATION</scope>
</reference>
<dbReference type="InterPro" id="IPR000340">
    <property type="entry name" value="Dual-sp_phosphatase_cat-dom"/>
</dbReference>
<dbReference type="InterPro" id="IPR020422">
    <property type="entry name" value="TYR_PHOSPHATASE_DUAL_dom"/>
</dbReference>
<dbReference type="PRINTS" id="PR01908">
    <property type="entry name" value="ADSPHPHTASE"/>
</dbReference>
<evidence type="ECO:0000259" key="5">
    <source>
        <dbReference type="PROSITE" id="PS50056"/>
    </source>
</evidence>
<dbReference type="GO" id="GO:0004721">
    <property type="term" value="F:phosphoprotein phosphatase activity"/>
    <property type="evidence" value="ECO:0007669"/>
    <property type="project" value="UniProtKB-KW"/>
</dbReference>
<name>A0A0N5B692_STREA</name>
<dbReference type="GO" id="GO:0005737">
    <property type="term" value="C:cytoplasm"/>
    <property type="evidence" value="ECO:0007669"/>
    <property type="project" value="TreeGrafter"/>
</dbReference>
<dbReference type="WBParaSite" id="SPAL_0000158100.1">
    <property type="protein sequence ID" value="SPAL_0000158100.1"/>
    <property type="gene ID" value="SPAL_0000158100"/>
</dbReference>
<dbReference type="Pfam" id="PF00782">
    <property type="entry name" value="DSPc"/>
    <property type="match status" value="1"/>
</dbReference>
<proteinExistence type="inferred from homology"/>
<evidence type="ECO:0000256" key="1">
    <source>
        <dbReference type="ARBA" id="ARBA00008601"/>
    </source>
</evidence>
<dbReference type="Gene3D" id="3.90.190.10">
    <property type="entry name" value="Protein tyrosine phosphatase superfamily"/>
    <property type="match status" value="1"/>
</dbReference>
<dbReference type="Proteomes" id="UP000046392">
    <property type="component" value="Unplaced"/>
</dbReference>
<dbReference type="InterPro" id="IPR052103">
    <property type="entry name" value="Dual_spec_Phospatases"/>
</dbReference>